<evidence type="ECO:0000313" key="1">
    <source>
        <dbReference type="EMBL" id="PTB73143.1"/>
    </source>
</evidence>
<protein>
    <submittedName>
        <fullName evidence="1">Uncharacterized protein</fullName>
    </submittedName>
</protein>
<proteinExistence type="predicted"/>
<evidence type="ECO:0000313" key="2">
    <source>
        <dbReference type="Proteomes" id="UP000240760"/>
    </source>
</evidence>
<accession>A0A2T4BUZ1</accession>
<gene>
    <name evidence="1" type="ORF">M440DRAFT_1074288</name>
</gene>
<keyword evidence="2" id="KW-1185">Reference proteome</keyword>
<reference evidence="1 2" key="1">
    <citation type="submission" date="2016-07" db="EMBL/GenBank/DDBJ databases">
        <title>Multiple horizontal gene transfer events from other fungi enriched the ability of initially mycotrophic Trichoderma (Ascomycota) to feed on dead plant biomass.</title>
        <authorList>
            <consortium name="DOE Joint Genome Institute"/>
            <person name="Aerts A."/>
            <person name="Atanasova L."/>
            <person name="Chenthamara K."/>
            <person name="Zhang J."/>
            <person name="Grujic M."/>
            <person name="Henrissat B."/>
            <person name="Kuo A."/>
            <person name="Salamov A."/>
            <person name="Lipzen A."/>
            <person name="Labutti K."/>
            <person name="Barry K."/>
            <person name="Miao Y."/>
            <person name="Rahimi M.J."/>
            <person name="Shen Q."/>
            <person name="Grigoriev I.V."/>
            <person name="Kubicek C.P."/>
            <person name="Druzhinina I.S."/>
        </authorList>
    </citation>
    <scope>NUCLEOTIDE SEQUENCE [LARGE SCALE GENOMIC DNA]</scope>
    <source>
        <strain evidence="1 2">ATCC 18648</strain>
    </source>
</reference>
<name>A0A2T4BUZ1_TRILO</name>
<dbReference type="EMBL" id="KZ679139">
    <property type="protein sequence ID" value="PTB73143.1"/>
    <property type="molecule type" value="Genomic_DNA"/>
</dbReference>
<dbReference type="AlphaFoldDB" id="A0A2T4BUZ1"/>
<dbReference type="Proteomes" id="UP000240760">
    <property type="component" value="Unassembled WGS sequence"/>
</dbReference>
<organism evidence="1 2">
    <name type="scientific">Trichoderma longibrachiatum ATCC 18648</name>
    <dbReference type="NCBI Taxonomy" id="983965"/>
    <lineage>
        <taxon>Eukaryota</taxon>
        <taxon>Fungi</taxon>
        <taxon>Dikarya</taxon>
        <taxon>Ascomycota</taxon>
        <taxon>Pezizomycotina</taxon>
        <taxon>Sordariomycetes</taxon>
        <taxon>Hypocreomycetidae</taxon>
        <taxon>Hypocreales</taxon>
        <taxon>Hypocreaceae</taxon>
        <taxon>Trichoderma</taxon>
    </lineage>
</organism>
<sequence>MLCVESMLAVALFHSSSIGASSIIRYHSEFHKPISPCPVLSVLACGVDAVVIPSLACFTIRVLNEPHPVFMWRRFPFPPYKSCCFTLTPWHFRQGVDAVAEIQSSGPPVTADMPRQYSPLPHSYYHLM</sequence>